<dbReference type="PANTHER" id="PTHR11384">
    <property type="entry name" value="ATP-BINDING CASSETTE, SUB-FAMILY D MEMBER"/>
    <property type="match status" value="1"/>
</dbReference>
<dbReference type="InterPro" id="IPR003439">
    <property type="entry name" value="ABC_transporter-like_ATP-bd"/>
</dbReference>
<evidence type="ECO:0000256" key="2">
    <source>
        <dbReference type="ARBA" id="ARBA00022448"/>
    </source>
</evidence>
<evidence type="ECO:0000259" key="11">
    <source>
        <dbReference type="PROSITE" id="PS50929"/>
    </source>
</evidence>
<evidence type="ECO:0000256" key="5">
    <source>
        <dbReference type="ARBA" id="ARBA00022741"/>
    </source>
</evidence>
<keyword evidence="8 9" id="KW-0472">Membrane</keyword>
<comment type="subcellular location">
    <subcellularLocation>
        <location evidence="1">Cell membrane</location>
        <topology evidence="1">Multi-pass membrane protein</topology>
    </subcellularLocation>
</comment>
<keyword evidence="4 9" id="KW-0812">Transmembrane</keyword>
<dbReference type="InterPro" id="IPR017871">
    <property type="entry name" value="ABC_transporter-like_CS"/>
</dbReference>
<dbReference type="InterPro" id="IPR036640">
    <property type="entry name" value="ABC1_TM_sf"/>
</dbReference>
<dbReference type="PROSITE" id="PS00211">
    <property type="entry name" value="ABC_TRANSPORTER_1"/>
    <property type="match status" value="1"/>
</dbReference>
<evidence type="ECO:0000256" key="9">
    <source>
        <dbReference type="SAM" id="Phobius"/>
    </source>
</evidence>
<keyword evidence="6" id="KW-0067">ATP-binding</keyword>
<accession>A0ABQ3HB83</accession>
<evidence type="ECO:0000256" key="7">
    <source>
        <dbReference type="ARBA" id="ARBA00022989"/>
    </source>
</evidence>
<dbReference type="PANTHER" id="PTHR11384:SF59">
    <property type="entry name" value="LYSOSOMAL COBALAMIN TRANSPORTER ABCD4"/>
    <property type="match status" value="1"/>
</dbReference>
<evidence type="ECO:0000256" key="6">
    <source>
        <dbReference type="ARBA" id="ARBA00022840"/>
    </source>
</evidence>
<evidence type="ECO:0000259" key="10">
    <source>
        <dbReference type="PROSITE" id="PS50893"/>
    </source>
</evidence>
<dbReference type="SMART" id="SM00382">
    <property type="entry name" value="AAA"/>
    <property type="match status" value="1"/>
</dbReference>
<keyword evidence="13" id="KW-1185">Reference proteome</keyword>
<feature type="transmembrane region" description="Helical" evidence="9">
    <location>
        <begin position="175"/>
        <end position="199"/>
    </location>
</feature>
<dbReference type="Pfam" id="PF06472">
    <property type="entry name" value="ABC_membrane_2"/>
    <property type="match status" value="1"/>
</dbReference>
<dbReference type="RefSeq" id="WP_189353421.1">
    <property type="nucleotide sequence ID" value="NZ_BMYP01000022.1"/>
</dbReference>
<feature type="transmembrane region" description="Helical" evidence="9">
    <location>
        <begin position="20"/>
        <end position="39"/>
    </location>
</feature>
<organism evidence="12 13">
    <name type="scientific">Vogesella fluminis</name>
    <dbReference type="NCBI Taxonomy" id="1069161"/>
    <lineage>
        <taxon>Bacteria</taxon>
        <taxon>Pseudomonadati</taxon>
        <taxon>Pseudomonadota</taxon>
        <taxon>Betaproteobacteria</taxon>
        <taxon>Neisseriales</taxon>
        <taxon>Chromobacteriaceae</taxon>
        <taxon>Vogesella</taxon>
    </lineage>
</organism>
<evidence type="ECO:0000256" key="4">
    <source>
        <dbReference type="ARBA" id="ARBA00022692"/>
    </source>
</evidence>
<dbReference type="Pfam" id="PF00005">
    <property type="entry name" value="ABC_tran"/>
    <property type="match status" value="1"/>
</dbReference>
<comment type="caution">
    <text evidence="12">The sequence shown here is derived from an EMBL/GenBank/DDBJ whole genome shotgun (WGS) entry which is preliminary data.</text>
</comment>
<feature type="domain" description="ABC transmembrane type-1" evidence="11">
    <location>
        <begin position="24"/>
        <end position="319"/>
    </location>
</feature>
<dbReference type="Gene3D" id="1.20.1560.10">
    <property type="entry name" value="ABC transporter type 1, transmembrane domain"/>
    <property type="match status" value="1"/>
</dbReference>
<name>A0ABQ3HB83_9NEIS</name>
<feature type="transmembrane region" description="Helical" evidence="9">
    <location>
        <begin position="59"/>
        <end position="82"/>
    </location>
</feature>
<evidence type="ECO:0000256" key="3">
    <source>
        <dbReference type="ARBA" id="ARBA00022475"/>
    </source>
</evidence>
<feature type="domain" description="ABC transporter" evidence="10">
    <location>
        <begin position="337"/>
        <end position="556"/>
    </location>
</feature>
<dbReference type="Gene3D" id="3.40.50.300">
    <property type="entry name" value="P-loop containing nucleotide triphosphate hydrolases"/>
    <property type="match status" value="1"/>
</dbReference>
<gene>
    <name evidence="12" type="ORF">GCM10011419_19130</name>
</gene>
<dbReference type="InterPro" id="IPR050835">
    <property type="entry name" value="ABC_transporter_sub-D"/>
</dbReference>
<evidence type="ECO:0000256" key="1">
    <source>
        <dbReference type="ARBA" id="ARBA00004651"/>
    </source>
</evidence>
<sequence>MNISDRFGYWRDVRGRGDVLLLGLATGLAVAGVYLGVELNRWSGNFYNALQVLDADKTYALLGNYLFLLAGIVVSRVAVTYLKECLALRWRVWLTGQMLGRWLNAGRHYRLEAMAGHDNPDQRVAEDAALFSRGVLDTGFGLLSSLLSLLSFGVILWQLSASMPLPGVGASVPGYLVWACVIYTLAGTLVTHWLGAELVDIQFGIQRKEAEFRRVLLGQRAHAESISFQRAEQAEQVRAMACMYEVAGVQSARIRKEKSLGIFTITYGQVSALVPVFFAIPIFLSGKMQLGGLMQTSQAFVQVSMALSWFIFAYKDLAQLAATFRRLSGFGRALDEVQKNEVLPHACDECLAFGGVVALPDGAKLAPLSLQVGLHERLWLQGPSGAGKTTLTRLLAGLWPLAAESSVCKPAGNGMFLPQNSHIAEGTLMAALSYPRLPSVLMRDACQRVLCACGLANLVDCLDESTDWMRRLSGGEQQRFAFARLILHRPDWVVMDEPVNKLDDASARDLLAQLYRELPELTSLTISHQSLPRMAYTRHMFWQLSTDKKEQIACPV</sequence>
<dbReference type="SUPFAM" id="SSF90123">
    <property type="entry name" value="ABC transporter transmembrane region"/>
    <property type="match status" value="1"/>
</dbReference>
<dbReference type="PROSITE" id="PS50893">
    <property type="entry name" value="ABC_TRANSPORTER_2"/>
    <property type="match status" value="1"/>
</dbReference>
<keyword evidence="7 9" id="KW-1133">Transmembrane helix</keyword>
<dbReference type="Proteomes" id="UP000662678">
    <property type="component" value="Unassembled WGS sequence"/>
</dbReference>
<keyword evidence="2" id="KW-0813">Transport</keyword>
<dbReference type="PROSITE" id="PS50929">
    <property type="entry name" value="ABC_TM1F"/>
    <property type="match status" value="1"/>
</dbReference>
<keyword evidence="3" id="KW-1003">Cell membrane</keyword>
<evidence type="ECO:0000256" key="8">
    <source>
        <dbReference type="ARBA" id="ARBA00023136"/>
    </source>
</evidence>
<protein>
    <submittedName>
        <fullName evidence="12">Membrane protein</fullName>
    </submittedName>
</protein>
<proteinExistence type="predicted"/>
<keyword evidence="5" id="KW-0547">Nucleotide-binding</keyword>
<evidence type="ECO:0000313" key="12">
    <source>
        <dbReference type="EMBL" id="GHD77866.1"/>
    </source>
</evidence>
<feature type="transmembrane region" description="Helical" evidence="9">
    <location>
        <begin position="140"/>
        <end position="160"/>
    </location>
</feature>
<dbReference type="InterPro" id="IPR027417">
    <property type="entry name" value="P-loop_NTPase"/>
</dbReference>
<dbReference type="InterPro" id="IPR011527">
    <property type="entry name" value="ABC1_TM_dom"/>
</dbReference>
<dbReference type="SUPFAM" id="SSF52540">
    <property type="entry name" value="P-loop containing nucleoside triphosphate hydrolases"/>
    <property type="match status" value="1"/>
</dbReference>
<dbReference type="EMBL" id="BMYP01000022">
    <property type="protein sequence ID" value="GHD77866.1"/>
    <property type="molecule type" value="Genomic_DNA"/>
</dbReference>
<reference evidence="13" key="1">
    <citation type="journal article" date="2019" name="Int. J. Syst. Evol. Microbiol.">
        <title>The Global Catalogue of Microorganisms (GCM) 10K type strain sequencing project: providing services to taxonomists for standard genome sequencing and annotation.</title>
        <authorList>
            <consortium name="The Broad Institute Genomics Platform"/>
            <consortium name="The Broad Institute Genome Sequencing Center for Infectious Disease"/>
            <person name="Wu L."/>
            <person name="Ma J."/>
        </authorList>
    </citation>
    <scope>NUCLEOTIDE SEQUENCE [LARGE SCALE GENOMIC DNA]</scope>
    <source>
        <strain evidence="13">KCTC 23713</strain>
    </source>
</reference>
<evidence type="ECO:0000313" key="13">
    <source>
        <dbReference type="Proteomes" id="UP000662678"/>
    </source>
</evidence>
<feature type="transmembrane region" description="Helical" evidence="9">
    <location>
        <begin position="260"/>
        <end position="284"/>
    </location>
</feature>
<dbReference type="InterPro" id="IPR003593">
    <property type="entry name" value="AAA+_ATPase"/>
</dbReference>